<feature type="transmembrane region" description="Helical" evidence="1">
    <location>
        <begin position="273"/>
        <end position="292"/>
    </location>
</feature>
<dbReference type="VEuPathDB" id="PlasmoDB:PVW1_140007100"/>
<keyword evidence="1" id="KW-1133">Transmembrane helix</keyword>
<protein>
    <recommendedName>
        <fullName evidence="4">Pv-fam-d protein</fullName>
    </recommendedName>
</protein>
<evidence type="ECO:0008006" key="4">
    <source>
        <dbReference type="Google" id="ProtNLM"/>
    </source>
</evidence>
<dbReference type="AlphaFoldDB" id="A0A1G4H3Y9"/>
<dbReference type="Proteomes" id="UP000196402">
    <property type="component" value="Chromosome 14"/>
</dbReference>
<evidence type="ECO:0000256" key="1">
    <source>
        <dbReference type="SAM" id="Phobius"/>
    </source>
</evidence>
<sequence>MLCTVKSCANISSNKRCGRILTAKEKYRAREQNYVNLQKRIKKLLDEDDNAFGERLNKLAHDDKFRNNNFEKQSFTPLDADHNNHDNSDPFKFCNNLEEFFDELKSKNDNRAKIIDDLKRHNSCAHIPNEEVKHIDDYEREQHDEIEGYDSLKLDHDYCYEDSIQSYKYKELGKPKSMSIMRAVENDADSILKVLDSTFEKEVLRYIKIKTQQKDPYSYRRRDKTGNLLSYLNKNRIFMPFLLVPIATILGALILTTGPIGTALIALTSTMTVVTPVVFGSICSNFLFMGLMEKYYVHKFKKLSSRMIAYRRTSPKIKFFED</sequence>
<accession>A0A1G4H3Y9</accession>
<dbReference type="VEuPathDB" id="PlasmoDB:PVPAM_140008100"/>
<dbReference type="VEuPathDB" id="PlasmoDB:PVX_121876"/>
<keyword evidence="1" id="KW-0472">Membrane</keyword>
<evidence type="ECO:0000313" key="3">
    <source>
        <dbReference type="Proteomes" id="UP000196402"/>
    </source>
</evidence>
<evidence type="ECO:0000313" key="2">
    <source>
        <dbReference type="EMBL" id="SCO69583.1"/>
    </source>
</evidence>
<name>A0A1G4H3Y9_PLAVI</name>
<proteinExistence type="predicted"/>
<reference evidence="2 3" key="1">
    <citation type="submission" date="2016-07" db="EMBL/GenBank/DDBJ databases">
        <authorList>
            <consortium name="Pathogen Informatics"/>
        </authorList>
    </citation>
    <scope>NUCLEOTIDE SEQUENCE [LARGE SCALE GENOMIC DNA]</scope>
</reference>
<gene>
    <name evidence="2" type="ORF">PVT01_140005600</name>
</gene>
<keyword evidence="1" id="KW-0812">Transmembrane</keyword>
<dbReference type="EMBL" id="LT615252">
    <property type="protein sequence ID" value="SCO69583.1"/>
    <property type="molecule type" value="Genomic_DNA"/>
</dbReference>
<dbReference type="VEuPathDB" id="PlasmoDB:PVP01_1400900"/>
<feature type="transmembrane region" description="Helical" evidence="1">
    <location>
        <begin position="241"/>
        <end position="267"/>
    </location>
</feature>
<organism evidence="2 3">
    <name type="scientific">Plasmodium vivax</name>
    <name type="common">malaria parasite P. vivax</name>
    <dbReference type="NCBI Taxonomy" id="5855"/>
    <lineage>
        <taxon>Eukaryota</taxon>
        <taxon>Sar</taxon>
        <taxon>Alveolata</taxon>
        <taxon>Apicomplexa</taxon>
        <taxon>Aconoidasida</taxon>
        <taxon>Haemosporida</taxon>
        <taxon>Plasmodiidae</taxon>
        <taxon>Plasmodium</taxon>
        <taxon>Plasmodium (Plasmodium)</taxon>
    </lineage>
</organism>